<dbReference type="OrthoDB" id="9811222at2"/>
<keyword evidence="7 9" id="KW-0472">Membrane</keyword>
<dbReference type="GO" id="GO:0009103">
    <property type="term" value="P:lipopolysaccharide biosynthetic process"/>
    <property type="evidence" value="ECO:0007669"/>
    <property type="project" value="UniProtKB-ARBA"/>
</dbReference>
<dbReference type="AlphaFoldDB" id="A0A5B8FHV7"/>
<feature type="transmembrane region" description="Helical" evidence="9">
    <location>
        <begin position="262"/>
        <end position="283"/>
    </location>
</feature>
<feature type="transmembrane region" description="Helical" evidence="9">
    <location>
        <begin position="350"/>
        <end position="367"/>
    </location>
</feature>
<evidence type="ECO:0000256" key="6">
    <source>
        <dbReference type="ARBA" id="ARBA00022989"/>
    </source>
</evidence>
<protein>
    <submittedName>
        <fullName evidence="11">Glycosyltransferase family 39 protein</fullName>
    </submittedName>
</protein>
<evidence type="ECO:0000256" key="3">
    <source>
        <dbReference type="ARBA" id="ARBA00022676"/>
    </source>
</evidence>
<evidence type="ECO:0000313" key="11">
    <source>
        <dbReference type="EMBL" id="QDL92911.1"/>
    </source>
</evidence>
<evidence type="ECO:0000256" key="1">
    <source>
        <dbReference type="ARBA" id="ARBA00004651"/>
    </source>
</evidence>
<dbReference type="KEGG" id="ppru:FDP22_14630"/>
<sequence length="539" mass="58912">MPQDPGDLRMAKKRKIAENVWLGWLLVGIAAVTLLREMFNASGVIPAHFDEAQYWTYGESLAFGYYSKPPLVAWAIRLSTEVFGDTLFGLRFFVPLVHAWIAWLIFASGRRLYDARTGFWAGLGYLVAPGVTVSAGLMTTDPLMMLGWAGALYALTRILTLKRTKKTPEPWLWWAVLGLSLGAGMLAKYTAIAFAGGAIGYAIFSREGARTWRGPLLAAVCFLLVWSPNLIWLGVHHFASVAHLGENADTGEGLSFGGLPEFIAAQAGVIGPVFLLALFWSAAQWREWRADWRKRLLFWLVAPLFLAMCVQSLNGGANANWAAPCYVAGAIIAACFLTRRGWRRGLSAHVAIGGVATLLLWGLGAVYSEWGTGLPRAGDPYKKVRIGPAFCERVILAMEDTGVDVLLSNDRRRLAECSFEAALPPGNIRVWNPEGRVSNHYEMVASLSKADRGPMLLVTLGDGARDARHFATAEEVDSGSFTTHVDREFDYSIWRVSGFLGYDTFSTDPGALPAVPAEGPADDTSGPVQEDTTEQEDFP</sequence>
<feature type="transmembrane region" description="Helical" evidence="9">
    <location>
        <begin position="295"/>
        <end position="313"/>
    </location>
</feature>
<keyword evidence="4 11" id="KW-0808">Transferase</keyword>
<dbReference type="Proteomes" id="UP000305888">
    <property type="component" value="Chromosome"/>
</dbReference>
<keyword evidence="3" id="KW-0328">Glycosyltransferase</keyword>
<keyword evidence="6 9" id="KW-1133">Transmembrane helix</keyword>
<dbReference type="GO" id="GO:0005886">
    <property type="term" value="C:plasma membrane"/>
    <property type="evidence" value="ECO:0007669"/>
    <property type="project" value="UniProtKB-SubCell"/>
</dbReference>
<reference evidence="11 12" key="1">
    <citation type="submission" date="2019-06" db="EMBL/GenBank/DDBJ databases">
        <title>Genome sequence of Rhodobacteraceae bacterium D4M1.</title>
        <authorList>
            <person name="Cao J."/>
        </authorList>
    </citation>
    <scope>NUCLEOTIDE SEQUENCE [LARGE SCALE GENOMIC DNA]</scope>
    <source>
        <strain evidence="11 12">D4M1</strain>
    </source>
</reference>
<evidence type="ECO:0000256" key="4">
    <source>
        <dbReference type="ARBA" id="ARBA00022679"/>
    </source>
</evidence>
<proteinExistence type="predicted"/>
<evidence type="ECO:0000256" key="8">
    <source>
        <dbReference type="SAM" id="MobiDB-lite"/>
    </source>
</evidence>
<feature type="transmembrane region" description="Helical" evidence="9">
    <location>
        <begin position="171"/>
        <end position="204"/>
    </location>
</feature>
<keyword evidence="5 9" id="KW-0812">Transmembrane</keyword>
<dbReference type="EMBL" id="CP040818">
    <property type="protein sequence ID" value="QDL92911.1"/>
    <property type="molecule type" value="Genomic_DNA"/>
</dbReference>
<dbReference type="InterPro" id="IPR038731">
    <property type="entry name" value="RgtA/B/C-like"/>
</dbReference>
<gene>
    <name evidence="11" type="ORF">FDP22_14630</name>
</gene>
<accession>A0A5B8FHV7</accession>
<evidence type="ECO:0000256" key="5">
    <source>
        <dbReference type="ARBA" id="ARBA00022692"/>
    </source>
</evidence>
<dbReference type="PANTHER" id="PTHR33908:SF11">
    <property type="entry name" value="MEMBRANE PROTEIN"/>
    <property type="match status" value="1"/>
</dbReference>
<evidence type="ECO:0000256" key="7">
    <source>
        <dbReference type="ARBA" id="ARBA00023136"/>
    </source>
</evidence>
<feature type="transmembrane region" description="Helical" evidence="9">
    <location>
        <begin position="88"/>
        <end position="106"/>
    </location>
</feature>
<keyword evidence="12" id="KW-1185">Reference proteome</keyword>
<keyword evidence="2" id="KW-1003">Cell membrane</keyword>
<evidence type="ECO:0000256" key="9">
    <source>
        <dbReference type="SAM" id="Phobius"/>
    </source>
</evidence>
<feature type="region of interest" description="Disordered" evidence="8">
    <location>
        <begin position="510"/>
        <end position="539"/>
    </location>
</feature>
<feature type="domain" description="Glycosyltransferase RgtA/B/C/D-like" evidence="10">
    <location>
        <begin position="67"/>
        <end position="232"/>
    </location>
</feature>
<evidence type="ECO:0000256" key="2">
    <source>
        <dbReference type="ARBA" id="ARBA00022475"/>
    </source>
</evidence>
<feature type="transmembrane region" description="Helical" evidence="9">
    <location>
        <begin position="319"/>
        <end position="338"/>
    </location>
</feature>
<dbReference type="InterPro" id="IPR050297">
    <property type="entry name" value="LipidA_mod_glycosyltrf_83"/>
</dbReference>
<evidence type="ECO:0000259" key="10">
    <source>
        <dbReference type="Pfam" id="PF13231"/>
    </source>
</evidence>
<dbReference type="PANTHER" id="PTHR33908">
    <property type="entry name" value="MANNOSYLTRANSFERASE YKCB-RELATED"/>
    <property type="match status" value="1"/>
</dbReference>
<comment type="subcellular location">
    <subcellularLocation>
        <location evidence="1">Cell membrane</location>
        <topology evidence="1">Multi-pass membrane protein</topology>
    </subcellularLocation>
</comment>
<organism evidence="11 12">
    <name type="scientific">Paroceanicella profunda</name>
    <dbReference type="NCBI Taxonomy" id="2579971"/>
    <lineage>
        <taxon>Bacteria</taxon>
        <taxon>Pseudomonadati</taxon>
        <taxon>Pseudomonadota</taxon>
        <taxon>Alphaproteobacteria</taxon>
        <taxon>Rhodobacterales</taxon>
        <taxon>Paracoccaceae</taxon>
        <taxon>Paroceanicella</taxon>
    </lineage>
</organism>
<dbReference type="Pfam" id="PF13231">
    <property type="entry name" value="PMT_2"/>
    <property type="match status" value="1"/>
</dbReference>
<feature type="transmembrane region" description="Helical" evidence="9">
    <location>
        <begin position="216"/>
        <end position="235"/>
    </location>
</feature>
<name>A0A5B8FHV7_9RHOB</name>
<dbReference type="GO" id="GO:0016763">
    <property type="term" value="F:pentosyltransferase activity"/>
    <property type="evidence" value="ECO:0007669"/>
    <property type="project" value="TreeGrafter"/>
</dbReference>
<feature type="transmembrane region" description="Helical" evidence="9">
    <location>
        <begin position="118"/>
        <end position="138"/>
    </location>
</feature>
<feature type="transmembrane region" description="Helical" evidence="9">
    <location>
        <begin position="21"/>
        <end position="39"/>
    </location>
</feature>
<evidence type="ECO:0000313" key="12">
    <source>
        <dbReference type="Proteomes" id="UP000305888"/>
    </source>
</evidence>